<reference evidence="3" key="1">
    <citation type="submission" date="2015-11" db="EMBL/GenBank/DDBJ databases">
        <authorList>
            <consortium name="Cross-ministerial Strategic Innovation Promotion Program (SIP) consortium"/>
            <person name="Tomihama T."/>
            <person name="Ikenaga M."/>
            <person name="Sakai M."/>
            <person name="Okubo T."/>
            <person name="Ikeda S."/>
        </authorList>
    </citation>
    <scope>NUCLEOTIDE SEQUENCE [LARGE SCALE GENOMIC DNA]</scope>
    <source>
        <strain evidence="3">S58</strain>
    </source>
</reference>
<reference evidence="2 3" key="2">
    <citation type="journal article" date="2016" name="Genome Announc.">
        <title>Draft Genome Sequences of Streptomyces scabiei S58, Streptomyces turgidiscabies T45, and Streptomyces acidiscabies a10, the Pathogens of Potato Common Scab, Isolated in Japan.</title>
        <authorList>
            <person name="Tomihama T."/>
            <person name="Nishi Y."/>
            <person name="Sakai M."/>
            <person name="Ikenaga M."/>
            <person name="Okubo T."/>
            <person name="Ikeda S."/>
        </authorList>
    </citation>
    <scope>NUCLEOTIDE SEQUENCE [LARGE SCALE GENOMIC DNA]</scope>
    <source>
        <strain evidence="2 3">S58</strain>
    </source>
</reference>
<dbReference type="AlphaFoldDB" id="A0A100JNW7"/>
<name>A0A100JNW7_STRSC</name>
<accession>A0A100JNW7</accession>
<evidence type="ECO:0000313" key="3">
    <source>
        <dbReference type="Proteomes" id="UP000067448"/>
    </source>
</evidence>
<proteinExistence type="predicted"/>
<dbReference type="Proteomes" id="UP000067448">
    <property type="component" value="Unassembled WGS sequence"/>
</dbReference>
<dbReference type="PROSITE" id="PS51257">
    <property type="entry name" value="PROKAR_LIPOPROTEIN"/>
    <property type="match status" value="1"/>
</dbReference>
<gene>
    <name evidence="2" type="ORF">SsS58_03375</name>
</gene>
<reference evidence="3" key="3">
    <citation type="submission" date="2016-02" db="EMBL/GenBank/DDBJ databases">
        <title>Draft genome of pathogenic Streptomyces sp. in Japan.</title>
        <authorList>
            <person name="Tomihama T."/>
            <person name="Ikenaga M."/>
            <person name="Sakai M."/>
            <person name="Okubo T."/>
            <person name="Ikeda S."/>
        </authorList>
    </citation>
    <scope>NUCLEOTIDE SEQUENCE [LARGE SCALE GENOMIC DNA]</scope>
    <source>
        <strain evidence="3">S58</strain>
    </source>
</reference>
<feature type="region of interest" description="Disordered" evidence="1">
    <location>
        <begin position="51"/>
        <end position="71"/>
    </location>
</feature>
<sequence length="71" mass="7343">MPKKGTPKKEKGCAEAGLGGPIAFACSRKNSLEAALAVDLAAYGPVFTRGTPPRKEGCRTASRGYGLSLMT</sequence>
<organism evidence="2 3">
    <name type="scientific">Streptomyces scabiei</name>
    <dbReference type="NCBI Taxonomy" id="1930"/>
    <lineage>
        <taxon>Bacteria</taxon>
        <taxon>Bacillati</taxon>
        <taxon>Actinomycetota</taxon>
        <taxon>Actinomycetes</taxon>
        <taxon>Kitasatosporales</taxon>
        <taxon>Streptomycetaceae</taxon>
        <taxon>Streptomyces</taxon>
    </lineage>
</organism>
<dbReference type="EMBL" id="BCMM01000014">
    <property type="protein sequence ID" value="GAQ63000.1"/>
    <property type="molecule type" value="Genomic_DNA"/>
</dbReference>
<evidence type="ECO:0000256" key="1">
    <source>
        <dbReference type="SAM" id="MobiDB-lite"/>
    </source>
</evidence>
<protein>
    <submittedName>
        <fullName evidence="2">Uncharacterized protein</fullName>
    </submittedName>
</protein>
<comment type="caution">
    <text evidence="2">The sequence shown here is derived from an EMBL/GenBank/DDBJ whole genome shotgun (WGS) entry which is preliminary data.</text>
</comment>
<dbReference type="AntiFam" id="ANF00027">
    <property type="entry name" value="Antisense to SAM riboswitch"/>
</dbReference>
<evidence type="ECO:0000313" key="2">
    <source>
        <dbReference type="EMBL" id="GAQ63000.1"/>
    </source>
</evidence>